<keyword evidence="3" id="KW-1185">Reference proteome</keyword>
<sequence length="131" mass="14537">MATYFTASDDAAAGAPERSGGDEQLSSEITASGGTFRALIELVWGKSADELPDDEHRWVETRVEGLARLGDRLVNEIAERDQDEFQDLAAPWAELVPELEDDDLVDFLTDLQHLSRHAKADGLHVYSLQLR</sequence>
<dbReference type="AlphaFoldDB" id="A0A4R0H0J7"/>
<evidence type="ECO:0000313" key="3">
    <source>
        <dbReference type="Proteomes" id="UP000292346"/>
    </source>
</evidence>
<evidence type="ECO:0000256" key="1">
    <source>
        <dbReference type="SAM" id="MobiDB-lite"/>
    </source>
</evidence>
<gene>
    <name evidence="2" type="ORF">E0H45_33115</name>
</gene>
<evidence type="ECO:0000313" key="2">
    <source>
        <dbReference type="EMBL" id="TCC03947.1"/>
    </source>
</evidence>
<dbReference type="EMBL" id="SJJZ01000004">
    <property type="protein sequence ID" value="TCC03947.1"/>
    <property type="molecule type" value="Genomic_DNA"/>
</dbReference>
<feature type="region of interest" description="Disordered" evidence="1">
    <location>
        <begin position="1"/>
        <end position="27"/>
    </location>
</feature>
<dbReference type="RefSeq" id="WP_131344758.1">
    <property type="nucleotide sequence ID" value="NZ_SJJZ01000004.1"/>
</dbReference>
<comment type="caution">
    <text evidence="2">The sequence shown here is derived from an EMBL/GenBank/DDBJ whole genome shotgun (WGS) entry which is preliminary data.</text>
</comment>
<reference evidence="2 3" key="1">
    <citation type="submission" date="2019-02" db="EMBL/GenBank/DDBJ databases">
        <title>Kribbella capetownensis sp. nov. and Kribbella speibonae sp. nov., isolated from soil.</title>
        <authorList>
            <person name="Curtis S.M."/>
            <person name="Norton I."/>
            <person name="Everest G.J."/>
            <person name="Meyers P.R."/>
        </authorList>
    </citation>
    <scope>NUCLEOTIDE SEQUENCE [LARGE SCALE GENOMIC DNA]</scope>
    <source>
        <strain evidence="2 3">KCTC 29219</strain>
    </source>
</reference>
<proteinExistence type="predicted"/>
<name>A0A4R0H0J7_9ACTN</name>
<accession>A0A4R0H0J7</accession>
<dbReference type="Proteomes" id="UP000292346">
    <property type="component" value="Unassembled WGS sequence"/>
</dbReference>
<dbReference type="OrthoDB" id="174137at2"/>
<organism evidence="2 3">
    <name type="scientific">Kribbella soli</name>
    <dbReference type="NCBI Taxonomy" id="1124743"/>
    <lineage>
        <taxon>Bacteria</taxon>
        <taxon>Bacillati</taxon>
        <taxon>Actinomycetota</taxon>
        <taxon>Actinomycetes</taxon>
        <taxon>Propionibacteriales</taxon>
        <taxon>Kribbellaceae</taxon>
        <taxon>Kribbella</taxon>
    </lineage>
</organism>
<protein>
    <submittedName>
        <fullName evidence="2">Uncharacterized protein</fullName>
    </submittedName>
</protein>